<reference evidence="3 4" key="1">
    <citation type="submission" date="2019-06" db="EMBL/GenBank/DDBJ databases">
        <title>Genomic Encyclopedia of Type Strains, Phase IV (KMG-V): Genome sequencing to study the core and pangenomes of soil and plant-associated prokaryotes.</title>
        <authorList>
            <person name="Whitman W."/>
        </authorList>
    </citation>
    <scope>NUCLEOTIDE SEQUENCE [LARGE SCALE GENOMIC DNA]</scope>
    <source>
        <strain evidence="3 4">BR 510</strain>
    </source>
</reference>
<proteinExistence type="predicted"/>
<keyword evidence="1" id="KW-0732">Signal</keyword>
<feature type="signal peptide" evidence="1">
    <location>
        <begin position="1"/>
        <end position="37"/>
    </location>
</feature>
<dbReference type="PROSITE" id="PS51208">
    <property type="entry name" value="AUTOTRANSPORTER"/>
    <property type="match status" value="1"/>
</dbReference>
<sequence length="1038" mass="103149">MGPWWRQDRLHRSVAASIAGVSAVFVGFCLCTTPANALCAPDPATSGQTVTCSGTDTDGFQAGVGVDSLNVNVLSGAIVNDNGAVSIGVNDSSTVTNNGTLSAGSGLTGIGAGNFNTVTNNGIITVIDSGLGIQVIDHNTVANAGTITTGDNGAAIWVNDNNTVTNSGALSVGAGGAGVFSGQNNTITNTATGTITGGDDARGIFAVGGATVINAGTITVGDSGGFSGGILVVGNNNTVTNTATGRITVGQNAAGIFMAGDAQTASNFGTITAGDLGVGIAVQGDDAKVTNGGTITAGDSGSAGISAQGDRAVISQSGTINVGVGGAGIAYNGSSATVTNSGRITGGDFAEGILALGDSNVVTNSGTITVGAAGVGIDVSNFSTTNQVVNTGTITVGASGIGITVSGGGSVFNSGTINAATGFAAIEFCSCGPNTLTLGPGSVINGAVLGAGTDTFQLGGTGKDTFSLDLIGTALQYDGFSTFNKVDSSTWTVTGTGNQDWNVLGGTLLLAGTINGTVTIASGGTFGGVGTVGTTSVNGGTLAPGNPTGTLTVSGDLSFTSASSYMVQVSGASNGLAVVTGTATLGGATVVVVPTGSIAKHYTILTATTLPDTFNPVVAGLSPNLKAVLSYDPSNVFLDLSLSYGTGLNVNQQNVANVLTNHFNSTGSLPVALANLSPAGLTQASGESGTGSQQTTFNAMNLFMSLLTDVFGSGRSGASGATPYADDASANAYAAASKGKNARDAFASIYRKAPAATFDQRWDVWAAGYGGSQTTDGNTALGSNASSSSVYGTAVGLDYRFSPSTIAGFALAGGGTGFNVNGLGWGRSDLFQAGAFVRHNAGPAYITAALAYGWQDVTTNRIVTAAGTDQLRAQFNANAFSGRVEGGYRYATQWIGLTPYAAAQATMFSLPNYSEFAVVGNSTFALNYAAKDVTSTRTELGLRADRSFAAAGGVMTLRGRLAWAHDFNPDRTVGAVFQTLPGSAFVVNGAAQARDSALTTASVHMNWMNGWSASATFEGEFSNVTRSYAGKGVLRYAW</sequence>
<dbReference type="Pfam" id="PF03797">
    <property type="entry name" value="Autotransporter"/>
    <property type="match status" value="1"/>
</dbReference>
<accession>A0A560EBY3</accession>
<name>A0A560EBY3_9BRAD</name>
<feature type="chain" id="PRO_5021962863" evidence="1">
    <location>
        <begin position="38"/>
        <end position="1038"/>
    </location>
</feature>
<evidence type="ECO:0000313" key="3">
    <source>
        <dbReference type="EMBL" id="TWB06861.1"/>
    </source>
</evidence>
<evidence type="ECO:0000256" key="1">
    <source>
        <dbReference type="SAM" id="SignalP"/>
    </source>
</evidence>
<dbReference type="EMBL" id="VITK01000001">
    <property type="protein sequence ID" value="TWB06861.1"/>
    <property type="molecule type" value="Genomic_DNA"/>
</dbReference>
<dbReference type="Gene3D" id="2.160.20.20">
    <property type="match status" value="1"/>
</dbReference>
<dbReference type="InterPro" id="IPR012332">
    <property type="entry name" value="Autotransporter_pectin_lyase_C"/>
</dbReference>
<dbReference type="InterPro" id="IPR036709">
    <property type="entry name" value="Autotransporte_beta_dom_sf"/>
</dbReference>
<dbReference type="InterPro" id="IPR011050">
    <property type="entry name" value="Pectin_lyase_fold/virulence"/>
</dbReference>
<dbReference type="STRING" id="1803665.GCA_001641335_03367"/>
<evidence type="ECO:0000313" key="4">
    <source>
        <dbReference type="Proteomes" id="UP000319949"/>
    </source>
</evidence>
<dbReference type="AlphaFoldDB" id="A0A560EBY3"/>
<dbReference type="SUPFAM" id="SSF51126">
    <property type="entry name" value="Pectin lyase-like"/>
    <property type="match status" value="1"/>
</dbReference>
<dbReference type="SMART" id="SM00869">
    <property type="entry name" value="Autotransporter"/>
    <property type="match status" value="1"/>
</dbReference>
<gene>
    <name evidence="3" type="ORF">FBZ96_101676</name>
</gene>
<dbReference type="InterPro" id="IPR005546">
    <property type="entry name" value="Autotransporte_beta"/>
</dbReference>
<dbReference type="SUPFAM" id="SSF103515">
    <property type="entry name" value="Autotransporter"/>
    <property type="match status" value="1"/>
</dbReference>
<dbReference type="Proteomes" id="UP000319949">
    <property type="component" value="Unassembled WGS sequence"/>
</dbReference>
<comment type="caution">
    <text evidence="3">The sequence shown here is derived from an EMBL/GenBank/DDBJ whole genome shotgun (WGS) entry which is preliminary data.</text>
</comment>
<organism evidence="3 4">
    <name type="scientific">Bradyrhizobium stylosanthis</name>
    <dbReference type="NCBI Taxonomy" id="1803665"/>
    <lineage>
        <taxon>Bacteria</taxon>
        <taxon>Pseudomonadati</taxon>
        <taxon>Pseudomonadota</taxon>
        <taxon>Alphaproteobacteria</taxon>
        <taxon>Hyphomicrobiales</taxon>
        <taxon>Nitrobacteraceae</taxon>
        <taxon>Bradyrhizobium</taxon>
    </lineage>
</organism>
<keyword evidence="4" id="KW-1185">Reference proteome</keyword>
<dbReference type="Gene3D" id="2.40.128.130">
    <property type="entry name" value="Autotransporter beta-domain"/>
    <property type="match status" value="1"/>
</dbReference>
<protein>
    <submittedName>
        <fullName evidence="3">Uncharacterized protein with beta-barrel porin domain</fullName>
    </submittedName>
</protein>
<evidence type="ECO:0000259" key="2">
    <source>
        <dbReference type="PROSITE" id="PS51208"/>
    </source>
</evidence>
<feature type="domain" description="Autotransporter" evidence="2">
    <location>
        <begin position="757"/>
        <end position="1038"/>
    </location>
</feature>